<evidence type="ECO:0000256" key="2">
    <source>
        <dbReference type="ARBA" id="ARBA00007706"/>
    </source>
</evidence>
<dbReference type="SUPFAM" id="SSF53448">
    <property type="entry name" value="Nucleotide-diphospho-sugar transferases"/>
    <property type="match status" value="1"/>
</dbReference>
<evidence type="ECO:0000256" key="6">
    <source>
        <dbReference type="ARBA" id="ARBA00022989"/>
    </source>
</evidence>
<dbReference type="EC" id="2.4.-.-" evidence="11"/>
<dbReference type="InterPro" id="IPR029044">
    <property type="entry name" value="Nucleotide-diphossugar_trans"/>
</dbReference>
<keyword evidence="5 11" id="KW-0735">Signal-anchor</keyword>
<evidence type="ECO:0000256" key="7">
    <source>
        <dbReference type="ARBA" id="ARBA00023034"/>
    </source>
</evidence>
<proteinExistence type="inferred from homology"/>
<dbReference type="PANTHER" id="PTHR10896">
    <property type="entry name" value="GALACTOSYLGALACTOSYLXYLOSYLPROTEIN 3-BETA-GLUCURONOSYLTRANSFERASE BETA-1,3-GLUCURONYLTRANSFERASE"/>
    <property type="match status" value="1"/>
</dbReference>
<keyword evidence="4" id="KW-0812">Transmembrane</keyword>
<keyword evidence="8" id="KW-0472">Membrane</keyword>
<dbReference type="PANTHER" id="PTHR10896:SF20">
    <property type="entry name" value="BETA-1,4-XYLOSYLTRANSFERASE IRX9L-RELATED"/>
    <property type="match status" value="1"/>
</dbReference>
<evidence type="ECO:0000256" key="8">
    <source>
        <dbReference type="ARBA" id="ARBA00023136"/>
    </source>
</evidence>
<comment type="subcellular location">
    <subcellularLocation>
        <location evidence="1 11">Golgi apparatus membrane</location>
        <topology evidence="1 11">Single-pass type II membrane protein</topology>
    </subcellularLocation>
</comment>
<dbReference type="GO" id="GO:0000139">
    <property type="term" value="C:Golgi membrane"/>
    <property type="evidence" value="ECO:0007669"/>
    <property type="project" value="UniProtKB-SubCell"/>
</dbReference>
<evidence type="ECO:0000256" key="5">
    <source>
        <dbReference type="ARBA" id="ARBA00022968"/>
    </source>
</evidence>
<reference evidence="12 13" key="1">
    <citation type="submission" date="2023-12" db="EMBL/GenBank/DDBJ databases">
        <title>A high-quality genome assembly for Dillenia turbinata (Dilleniales).</title>
        <authorList>
            <person name="Chanderbali A."/>
        </authorList>
    </citation>
    <scope>NUCLEOTIDE SEQUENCE [LARGE SCALE GENOMIC DNA]</scope>
    <source>
        <strain evidence="12">LSX21</strain>
        <tissue evidence="12">Leaf</tissue>
    </source>
</reference>
<sequence length="342" mass="38379">MHLRQRARVMDLHTNALKAWKDEISLVLCPTFAFDLIFAFDSAQKCHDEMSGFAFKSTILWDPKRWHRPTLEPIRQLDTVKKSFQASSFIEQVVEDESQMEGIPHNCNRVMVWHLHLESSHSENLLLLLLPKSLSIVRFLRWAKGESHTNDKIFTSLIFLDPPKHDSCDHAWIHAQGGTSRRGSPRKGIGHRGSVFWSKCGAYNICSKLADEGVGLFVGGGLSHPEHIGCIRGILYGPWQALARTSAWHGKCKIGLTWVDIGVINVWGVRSLVQVLGGKNTVRGLCGTQEFGTMGEKFIAGGYQVVIGGGYMTTLWVMVANVVMDKDYPWLWVAVTMSSYSQ</sequence>
<dbReference type="Gene3D" id="3.90.550.10">
    <property type="entry name" value="Spore Coat Polysaccharide Biosynthesis Protein SpsA, Chain A"/>
    <property type="match status" value="1"/>
</dbReference>
<dbReference type="GO" id="GO:0071555">
    <property type="term" value="P:cell wall organization"/>
    <property type="evidence" value="ECO:0007669"/>
    <property type="project" value="UniProtKB-KW"/>
</dbReference>
<evidence type="ECO:0000313" key="13">
    <source>
        <dbReference type="Proteomes" id="UP001370490"/>
    </source>
</evidence>
<dbReference type="Pfam" id="PF03360">
    <property type="entry name" value="Glyco_transf_43"/>
    <property type="match status" value="1"/>
</dbReference>
<dbReference type="EMBL" id="JBAMMX010000025">
    <property type="protein sequence ID" value="KAK6915179.1"/>
    <property type="molecule type" value="Genomic_DNA"/>
</dbReference>
<comment type="caution">
    <text evidence="12">The sequence shown here is derived from an EMBL/GenBank/DDBJ whole genome shotgun (WGS) entry which is preliminary data.</text>
</comment>
<comment type="similarity">
    <text evidence="2 11">Belongs to the glycosyltransferase 43 family.</text>
</comment>
<dbReference type="InterPro" id="IPR005027">
    <property type="entry name" value="Glyco_trans_43"/>
</dbReference>
<dbReference type="GO" id="GO:0010417">
    <property type="term" value="P:glucuronoxylan biosynthetic process"/>
    <property type="evidence" value="ECO:0007669"/>
    <property type="project" value="TreeGrafter"/>
</dbReference>
<evidence type="ECO:0000256" key="3">
    <source>
        <dbReference type="ARBA" id="ARBA00022679"/>
    </source>
</evidence>
<dbReference type="GO" id="GO:0015018">
    <property type="term" value="F:galactosylgalactosylxylosylprotein 3-beta-glucuronosyltransferase activity"/>
    <property type="evidence" value="ECO:0007669"/>
    <property type="project" value="InterPro"/>
</dbReference>
<keyword evidence="7 11" id="KW-0333">Golgi apparatus</keyword>
<evidence type="ECO:0000313" key="12">
    <source>
        <dbReference type="EMBL" id="KAK6915179.1"/>
    </source>
</evidence>
<keyword evidence="9" id="KW-0325">Glycoprotein</keyword>
<keyword evidence="13" id="KW-1185">Reference proteome</keyword>
<protein>
    <recommendedName>
        <fullName evidence="11">Glycosyltransferases</fullName>
        <ecNumber evidence="11">2.4.-.-</ecNumber>
    </recommendedName>
</protein>
<dbReference type="GO" id="GO:0009834">
    <property type="term" value="P:plant-type secondary cell wall biogenesis"/>
    <property type="evidence" value="ECO:0007669"/>
    <property type="project" value="TreeGrafter"/>
</dbReference>
<keyword evidence="3 11" id="KW-0808">Transferase</keyword>
<dbReference type="GO" id="GO:0042285">
    <property type="term" value="F:xylosyltransferase activity"/>
    <property type="evidence" value="ECO:0007669"/>
    <property type="project" value="TreeGrafter"/>
</dbReference>
<accession>A0AAN8YTZ9</accession>
<comment type="function">
    <text evidence="11">Involved in the synthesis of glucuronoxylan hemicellulose in secondary cell walls.</text>
</comment>
<dbReference type="Proteomes" id="UP001370490">
    <property type="component" value="Unassembled WGS sequence"/>
</dbReference>
<dbReference type="AlphaFoldDB" id="A0AAN8YTZ9"/>
<organism evidence="12 13">
    <name type="scientific">Dillenia turbinata</name>
    <dbReference type="NCBI Taxonomy" id="194707"/>
    <lineage>
        <taxon>Eukaryota</taxon>
        <taxon>Viridiplantae</taxon>
        <taxon>Streptophyta</taxon>
        <taxon>Embryophyta</taxon>
        <taxon>Tracheophyta</taxon>
        <taxon>Spermatophyta</taxon>
        <taxon>Magnoliopsida</taxon>
        <taxon>eudicotyledons</taxon>
        <taxon>Gunneridae</taxon>
        <taxon>Pentapetalae</taxon>
        <taxon>Dilleniales</taxon>
        <taxon>Dilleniaceae</taxon>
        <taxon>Dillenia</taxon>
    </lineage>
</organism>
<evidence type="ECO:0000256" key="10">
    <source>
        <dbReference type="ARBA" id="ARBA00023316"/>
    </source>
</evidence>
<evidence type="ECO:0000256" key="1">
    <source>
        <dbReference type="ARBA" id="ARBA00004323"/>
    </source>
</evidence>
<gene>
    <name evidence="12" type="ORF">RJ641_020296</name>
</gene>
<evidence type="ECO:0000256" key="9">
    <source>
        <dbReference type="ARBA" id="ARBA00023180"/>
    </source>
</evidence>
<name>A0AAN8YTZ9_9MAGN</name>
<keyword evidence="10 11" id="KW-0961">Cell wall biogenesis/degradation</keyword>
<evidence type="ECO:0000256" key="11">
    <source>
        <dbReference type="RuleBase" id="RU363127"/>
    </source>
</evidence>
<keyword evidence="6" id="KW-1133">Transmembrane helix</keyword>
<evidence type="ECO:0000256" key="4">
    <source>
        <dbReference type="ARBA" id="ARBA00022692"/>
    </source>
</evidence>